<keyword evidence="2" id="KW-0294">Fucose metabolism</keyword>
<accession>A0A5C5G2D9</accession>
<name>A0A5C5G2D9_9BASI</name>
<keyword evidence="5" id="KW-0812">Transmembrane</keyword>
<feature type="compositionally biased region" description="Basic and acidic residues" evidence="4">
    <location>
        <begin position="417"/>
        <end position="435"/>
    </location>
</feature>
<dbReference type="Pfam" id="PF10250">
    <property type="entry name" value="O-FucT"/>
    <property type="match status" value="1"/>
</dbReference>
<proteinExistence type="predicted"/>
<evidence type="ECO:0000256" key="4">
    <source>
        <dbReference type="SAM" id="MobiDB-lite"/>
    </source>
</evidence>
<evidence type="ECO:0000313" key="6">
    <source>
        <dbReference type="EMBL" id="TNY22151.1"/>
    </source>
</evidence>
<keyword evidence="5" id="KW-1133">Transmembrane helix</keyword>
<organism evidence="6 7">
    <name type="scientific">Rhodotorula diobovata</name>
    <dbReference type="NCBI Taxonomy" id="5288"/>
    <lineage>
        <taxon>Eukaryota</taxon>
        <taxon>Fungi</taxon>
        <taxon>Dikarya</taxon>
        <taxon>Basidiomycota</taxon>
        <taxon>Pucciniomycotina</taxon>
        <taxon>Microbotryomycetes</taxon>
        <taxon>Sporidiobolales</taxon>
        <taxon>Sporidiobolaceae</taxon>
        <taxon>Rhodotorula</taxon>
    </lineage>
</organism>
<evidence type="ECO:0000256" key="2">
    <source>
        <dbReference type="ARBA" id="ARBA00023253"/>
    </source>
</evidence>
<feature type="region of interest" description="Disordered" evidence="4">
    <location>
        <begin position="417"/>
        <end position="436"/>
    </location>
</feature>
<evidence type="ECO:0000256" key="1">
    <source>
        <dbReference type="ARBA" id="ARBA00022679"/>
    </source>
</evidence>
<dbReference type="Gene3D" id="3.40.50.11350">
    <property type="match status" value="1"/>
</dbReference>
<reference evidence="6 7" key="1">
    <citation type="submission" date="2019-03" db="EMBL/GenBank/DDBJ databases">
        <title>Rhodosporidium diobovatum UCD-FST 08-225 genome sequencing, assembly, and annotation.</title>
        <authorList>
            <person name="Fakankun I.U."/>
            <person name="Fristensky B."/>
            <person name="Levin D.B."/>
        </authorList>
    </citation>
    <scope>NUCLEOTIDE SEQUENCE [LARGE SCALE GENOMIC DNA]</scope>
    <source>
        <strain evidence="6 7">UCD-FST 08-225</strain>
    </source>
</reference>
<evidence type="ECO:0000256" key="5">
    <source>
        <dbReference type="SAM" id="Phobius"/>
    </source>
</evidence>
<dbReference type="InterPro" id="IPR019378">
    <property type="entry name" value="GDP-Fuc_O-FucTrfase"/>
</dbReference>
<dbReference type="STRING" id="5288.A0A5C5G2D9"/>
<keyword evidence="7" id="KW-1185">Reference proteome</keyword>
<dbReference type="EMBL" id="SOZI01000030">
    <property type="protein sequence ID" value="TNY22151.1"/>
    <property type="molecule type" value="Genomic_DNA"/>
</dbReference>
<comment type="caution">
    <text evidence="6">The sequence shown here is derived from an EMBL/GenBank/DDBJ whole genome shotgun (WGS) entry which is preliminary data.</text>
</comment>
<dbReference type="GO" id="GO:0006004">
    <property type="term" value="P:fucose metabolic process"/>
    <property type="evidence" value="ECO:0007669"/>
    <property type="project" value="UniProtKB-KW"/>
</dbReference>
<dbReference type="GO" id="GO:0016740">
    <property type="term" value="F:transferase activity"/>
    <property type="evidence" value="ECO:0007669"/>
    <property type="project" value="UniProtKB-KW"/>
</dbReference>
<evidence type="ECO:0000313" key="7">
    <source>
        <dbReference type="Proteomes" id="UP000311382"/>
    </source>
</evidence>
<feature type="transmembrane region" description="Helical" evidence="5">
    <location>
        <begin position="51"/>
        <end position="69"/>
    </location>
</feature>
<keyword evidence="5" id="KW-0472">Membrane</keyword>
<dbReference type="Proteomes" id="UP000311382">
    <property type="component" value="Unassembled WGS sequence"/>
</dbReference>
<protein>
    <submittedName>
        <fullName evidence="6">Uncharacterized protein</fullName>
    </submittedName>
</protein>
<evidence type="ECO:0000256" key="3">
    <source>
        <dbReference type="ARBA" id="ARBA00023277"/>
    </source>
</evidence>
<dbReference type="OrthoDB" id="423313at2759"/>
<dbReference type="AlphaFoldDB" id="A0A5C5G2D9"/>
<keyword evidence="1" id="KW-0808">Transferase</keyword>
<keyword evidence="3" id="KW-0119">Carbohydrate metabolism</keyword>
<sequence length="534" mass="58948">MSSGRYRALDAISAASAPSPSPLARVHSLISSPSPLSTLRSLVAGGSSRRTLALVVGAVGGLLVVFAVVHRGQAHGLVAGLSSGRGRYGAARAYGDMLARNLRNQEPQTALSEQMRDGVDFLTGMLQSNQLLALINLLFLGKELGRTVIVPPLTAIHFGGQHRPFHLVYDLPRFHLLTGVQAIPMSLFKTPGDPDNVEERVTCWSLMEKYTGAVNAHAIETGLEEHGLYTDFWAVPAFRRSSEGAVLEVGPIIDFLRNRTAQLDWVETTRRELLPQKPLPKGVDAASVDPENNLKPFFDPLHGVPPTEDEQLMCVDATFYIGDSVPPPPYPQHVPLDPWRVGRAWKEVGQHLHWLPEVQEYADEYLQGMFGVKRTKDIPPFISVHVRRGDFKDFHGNTFTPLSSYVAAVEDVRSRLQDRLDHPPSPAEREGRPPLERFAVPPSEYAVVATTDEQPGSDLFAELDKLGWHVVDHGEMRTAERLGEWYPSMLDGEILSRGQGFVGTQWSTFSMLSGNRVEYWRGGIQVVANPRSGV</sequence>
<gene>
    <name evidence="6" type="ORF">DMC30DRAFT_434166</name>
</gene>
<dbReference type="CDD" id="cd11296">
    <property type="entry name" value="O-FucT_like"/>
    <property type="match status" value="1"/>
</dbReference>